<dbReference type="Gene3D" id="3.30.1370.110">
    <property type="match status" value="1"/>
</dbReference>
<reference evidence="2" key="1">
    <citation type="submission" date="2016-10" db="EMBL/GenBank/DDBJ databases">
        <authorList>
            <person name="de Groot N.N."/>
        </authorList>
    </citation>
    <scope>NUCLEOTIDE SEQUENCE</scope>
</reference>
<feature type="domain" description="Smr" evidence="1">
    <location>
        <begin position="92"/>
        <end position="171"/>
    </location>
</feature>
<protein>
    <submittedName>
        <fullName evidence="2">Smr domain protein</fullName>
    </submittedName>
</protein>
<dbReference type="SUPFAM" id="SSF160443">
    <property type="entry name" value="SMR domain-like"/>
    <property type="match status" value="1"/>
</dbReference>
<dbReference type="InterPro" id="IPR036063">
    <property type="entry name" value="Smr_dom_sf"/>
</dbReference>
<organism evidence="2">
    <name type="scientific">hydrothermal vent metagenome</name>
    <dbReference type="NCBI Taxonomy" id="652676"/>
    <lineage>
        <taxon>unclassified sequences</taxon>
        <taxon>metagenomes</taxon>
        <taxon>ecological metagenomes</taxon>
    </lineage>
</organism>
<dbReference type="GO" id="GO:0004520">
    <property type="term" value="F:DNA endonuclease activity"/>
    <property type="evidence" value="ECO:0007669"/>
    <property type="project" value="TreeGrafter"/>
</dbReference>
<dbReference type="EMBL" id="FPHJ01000023">
    <property type="protein sequence ID" value="SFV58010.1"/>
    <property type="molecule type" value="Genomic_DNA"/>
</dbReference>
<dbReference type="InterPro" id="IPR002625">
    <property type="entry name" value="Smr_dom"/>
</dbReference>
<dbReference type="AlphaFoldDB" id="A0A1W1BWN5"/>
<accession>A0A1W1BWN5</accession>
<dbReference type="PANTHER" id="PTHR35562:SF2">
    <property type="entry name" value="DNA ENDONUCLEASE SMRA-RELATED"/>
    <property type="match status" value="1"/>
</dbReference>
<dbReference type="PROSITE" id="PS50828">
    <property type="entry name" value="SMR"/>
    <property type="match status" value="1"/>
</dbReference>
<sequence length="174" mass="19405">MSIDKEDKSFFINAMQGVKPLKKSNTTISTKKNIPIKVESFKDIELDSKNLFSETVISNYQSNDILFFAKSGVQPKTLKLMKQGKIPSTPSLDLHGQTINEASESLTNFLDYHKDKKYIQIIHGKGYNSQDNKPVLKNLTDSFLKKQANVLAFCSCPINEGGAGAVFVLLKTKN</sequence>
<dbReference type="SMART" id="SM00463">
    <property type="entry name" value="SMR"/>
    <property type="match status" value="1"/>
</dbReference>
<gene>
    <name evidence="2" type="ORF">MNB_SUP05-5-760</name>
</gene>
<evidence type="ECO:0000259" key="1">
    <source>
        <dbReference type="PROSITE" id="PS50828"/>
    </source>
</evidence>
<proteinExistence type="predicted"/>
<dbReference type="PANTHER" id="PTHR35562">
    <property type="entry name" value="DNA ENDONUCLEASE SMRA-RELATED"/>
    <property type="match status" value="1"/>
</dbReference>
<evidence type="ECO:0000313" key="2">
    <source>
        <dbReference type="EMBL" id="SFV58010.1"/>
    </source>
</evidence>
<dbReference type="Pfam" id="PF01713">
    <property type="entry name" value="Smr"/>
    <property type="match status" value="1"/>
</dbReference>
<name>A0A1W1BWN5_9ZZZZ</name>